<dbReference type="Gene3D" id="3.30.70.870">
    <property type="entry name" value="Elongation Factor G (Translational Gtpase), domain 3"/>
    <property type="match status" value="1"/>
</dbReference>
<comment type="caution">
    <text evidence="7">The sequence shown here is derived from an EMBL/GenBank/DDBJ whole genome shotgun (WGS) entry which is preliminary data.</text>
</comment>
<dbReference type="RefSeq" id="WP_105330420.1">
    <property type="nucleotide sequence ID" value="NZ_PUHY01000010.1"/>
</dbReference>
<dbReference type="SUPFAM" id="SSF54980">
    <property type="entry name" value="EF-G C-terminal domain-like"/>
    <property type="match status" value="2"/>
</dbReference>
<keyword evidence="3 7" id="KW-0251">Elongation factor</keyword>
<dbReference type="SMART" id="SM00889">
    <property type="entry name" value="EFG_IV"/>
    <property type="match status" value="1"/>
</dbReference>
<dbReference type="InterPro" id="IPR009000">
    <property type="entry name" value="Transl_B-barrel_sf"/>
</dbReference>
<dbReference type="Pfam" id="PF00679">
    <property type="entry name" value="EFG_C"/>
    <property type="match status" value="1"/>
</dbReference>
<dbReference type="Proteomes" id="UP000238322">
    <property type="component" value="Unassembled WGS sequence"/>
</dbReference>
<comment type="function">
    <text evidence="5">Catalyzes the GTP-dependent ribosomal translocation step during translation elongation. During this step, the ribosome changes from the pre-translocational (PRE) to the post-translocational (POST) state as the newly formed A-site-bound peptidyl-tRNA and P-site-bound deacylated tRNA move to the P and E sites, respectively. Catalyzes the coordinated movement of the two tRNA molecules, the mRNA and conformational changes in the ribosome.</text>
</comment>
<dbReference type="GO" id="GO:0003746">
    <property type="term" value="F:translation elongation factor activity"/>
    <property type="evidence" value="ECO:0007669"/>
    <property type="project" value="UniProtKB-KW"/>
</dbReference>
<dbReference type="InterPro" id="IPR027417">
    <property type="entry name" value="P-loop_NTPase"/>
</dbReference>
<dbReference type="Gene3D" id="3.40.50.300">
    <property type="entry name" value="P-loop containing nucleotide triphosphate hydrolases"/>
    <property type="match status" value="1"/>
</dbReference>
<dbReference type="CDD" id="cd03713">
    <property type="entry name" value="EFG_mtEFG_C"/>
    <property type="match status" value="1"/>
</dbReference>
<sequence length="698" mass="76554">MATCVSETVRDIVLCGHGSTGKTSLIDRLLEITHAVDGTHSVDEGTSVCDFEPEEKAHHLSIEATLAHFEHQGLRFNVIDAPGYPDFIGQTISGMRGADTAMIVIDAHAGIAVNTRRVFQEAEKAGIGRMIVVNKIDAEHVDFAELMQSIRETFGQACVPINFPRIDNGSIVGVVELLDEKANTANAPIDPAIYKESLVEATIEADEAWMEKYFEGEVPTNDDLKVLIPKAVAAGTLIPIVCCSIKKGVGISELMDAMALCSLPPSMVHRKAKMHDGSEVEIDGNPDGPLVAQVFQTRIDPFVQKLSYIRVYNGTLRKDMTLPSSNGKKGLRIGQLLDVQANHLAPIDEAKPGDIVAVAKMEQLHTGTNEGEVELPEIEFPQPMVGVAIRPKSHNDEAKLSVALHKLVEEDPTIRVDHDEETHELVLRGMSELHLSLIQERLARRDHLEIETYEPRIPYRESITYPADGFYRHKKQSGGRGQFGEVHIRVQPLPRGTDIASFATKANFPNLKHVHYFDSMNFLWIDSIVGASIPGSFMPAVEKGLVERVQKGVLAGYPLQDLCVEVHYGKHHPVDSSETAFRIAASAALREVCKKAGPQLLEPMVEMHVTVPIDCVGDIYSDMATRRGQISGTEDAGSNMQTVVCVTPLSEISSYARSLSSLTGGQGSYSLHFAHYAPLPAHLQEKHQYGMQEEEEVA</sequence>
<evidence type="ECO:0000313" key="8">
    <source>
        <dbReference type="Proteomes" id="UP000238322"/>
    </source>
</evidence>
<evidence type="ECO:0000256" key="3">
    <source>
        <dbReference type="ARBA" id="ARBA00022768"/>
    </source>
</evidence>
<dbReference type="InterPro" id="IPR005225">
    <property type="entry name" value="Small_GTP-bd"/>
</dbReference>
<dbReference type="GO" id="GO:0003924">
    <property type="term" value="F:GTPase activity"/>
    <property type="evidence" value="ECO:0007669"/>
    <property type="project" value="InterPro"/>
</dbReference>
<dbReference type="OrthoDB" id="9804431at2"/>
<dbReference type="Pfam" id="PF03764">
    <property type="entry name" value="EFG_IV"/>
    <property type="match status" value="2"/>
</dbReference>
<dbReference type="InterPro" id="IPR000795">
    <property type="entry name" value="T_Tr_GTP-bd_dom"/>
</dbReference>
<dbReference type="SUPFAM" id="SSF54211">
    <property type="entry name" value="Ribosomal protein S5 domain 2-like"/>
    <property type="match status" value="1"/>
</dbReference>
<dbReference type="InterPro" id="IPR047872">
    <property type="entry name" value="EFG_IV"/>
</dbReference>
<dbReference type="Gene3D" id="3.30.230.10">
    <property type="match status" value="1"/>
</dbReference>
<dbReference type="PANTHER" id="PTHR43261">
    <property type="entry name" value="TRANSLATION ELONGATION FACTOR G-RELATED"/>
    <property type="match status" value="1"/>
</dbReference>
<dbReference type="InterPro" id="IPR020568">
    <property type="entry name" value="Ribosomal_Su5_D2-typ_SF"/>
</dbReference>
<dbReference type="GO" id="GO:0005525">
    <property type="term" value="F:GTP binding"/>
    <property type="evidence" value="ECO:0007669"/>
    <property type="project" value="UniProtKB-KW"/>
</dbReference>
<dbReference type="Pfam" id="PF22042">
    <property type="entry name" value="EF-G_D2"/>
    <property type="match status" value="1"/>
</dbReference>
<proteinExistence type="predicted"/>
<dbReference type="CDD" id="cd01434">
    <property type="entry name" value="EFG_mtEFG1_IV"/>
    <property type="match status" value="1"/>
</dbReference>
<evidence type="ECO:0000256" key="1">
    <source>
        <dbReference type="ARBA" id="ARBA00017872"/>
    </source>
</evidence>
<dbReference type="GO" id="GO:0032790">
    <property type="term" value="P:ribosome disassembly"/>
    <property type="evidence" value="ECO:0007669"/>
    <property type="project" value="TreeGrafter"/>
</dbReference>
<evidence type="ECO:0000256" key="4">
    <source>
        <dbReference type="ARBA" id="ARBA00023134"/>
    </source>
</evidence>
<reference evidence="7 8" key="1">
    <citation type="submission" date="2018-02" db="EMBL/GenBank/DDBJ databases">
        <title>Comparative genomes isolates from brazilian mangrove.</title>
        <authorList>
            <person name="Araujo J.E."/>
            <person name="Taketani R.G."/>
            <person name="Silva M.C.P."/>
            <person name="Loureco M.V."/>
            <person name="Andreote F.D."/>
        </authorList>
    </citation>
    <scope>NUCLEOTIDE SEQUENCE [LARGE SCALE GENOMIC DNA]</scope>
    <source>
        <strain evidence="7 8">Hex-1 MGV</strain>
    </source>
</reference>
<dbReference type="CDD" id="cd16262">
    <property type="entry name" value="EFG_III"/>
    <property type="match status" value="1"/>
</dbReference>
<name>A0A2S8FRK7_9BACT</name>
<evidence type="ECO:0000313" key="7">
    <source>
        <dbReference type="EMBL" id="PQO34690.1"/>
    </source>
</evidence>
<dbReference type="NCBIfam" id="NF009381">
    <property type="entry name" value="PRK12740.1-5"/>
    <property type="match status" value="1"/>
</dbReference>
<dbReference type="Gene3D" id="2.40.30.10">
    <property type="entry name" value="Translation factors"/>
    <property type="match status" value="1"/>
</dbReference>
<dbReference type="PROSITE" id="PS51722">
    <property type="entry name" value="G_TR_2"/>
    <property type="match status" value="1"/>
</dbReference>
<keyword evidence="4" id="KW-0342">GTP-binding</keyword>
<accession>A0A2S8FRK7</accession>
<dbReference type="PANTHER" id="PTHR43261:SF6">
    <property type="entry name" value="ELONGATION FACTOR G-LIKE PROTEIN"/>
    <property type="match status" value="1"/>
</dbReference>
<dbReference type="EMBL" id="PUHY01000010">
    <property type="protein sequence ID" value="PQO34690.1"/>
    <property type="molecule type" value="Genomic_DNA"/>
</dbReference>
<dbReference type="InterPro" id="IPR000640">
    <property type="entry name" value="EFG_V-like"/>
</dbReference>
<dbReference type="AlphaFoldDB" id="A0A2S8FRK7"/>
<keyword evidence="2" id="KW-0547">Nucleotide-binding</keyword>
<dbReference type="InterPro" id="IPR035649">
    <property type="entry name" value="EFG_V"/>
</dbReference>
<dbReference type="Pfam" id="PF14492">
    <property type="entry name" value="EFG_III"/>
    <property type="match status" value="1"/>
</dbReference>
<protein>
    <recommendedName>
        <fullName evidence="1">Elongation factor G</fullName>
    </recommendedName>
</protein>
<dbReference type="SUPFAM" id="SSF50447">
    <property type="entry name" value="Translation proteins"/>
    <property type="match status" value="1"/>
</dbReference>
<dbReference type="PRINTS" id="PR00315">
    <property type="entry name" value="ELONGATNFCT"/>
</dbReference>
<dbReference type="InterPro" id="IPR035647">
    <property type="entry name" value="EFG_III/V"/>
</dbReference>
<dbReference type="FunFam" id="3.30.70.240:FF:000001">
    <property type="entry name" value="Elongation factor G"/>
    <property type="match status" value="1"/>
</dbReference>
<dbReference type="InterPro" id="IPR041095">
    <property type="entry name" value="EFG_II"/>
</dbReference>
<dbReference type="SUPFAM" id="SSF52540">
    <property type="entry name" value="P-loop containing nucleoside triphosphate hydrolases"/>
    <property type="match status" value="1"/>
</dbReference>
<organism evidence="7 8">
    <name type="scientific">Blastopirellula marina</name>
    <dbReference type="NCBI Taxonomy" id="124"/>
    <lineage>
        <taxon>Bacteria</taxon>
        <taxon>Pseudomonadati</taxon>
        <taxon>Planctomycetota</taxon>
        <taxon>Planctomycetia</taxon>
        <taxon>Pirellulales</taxon>
        <taxon>Pirellulaceae</taxon>
        <taxon>Blastopirellula</taxon>
    </lineage>
</organism>
<dbReference type="InterPro" id="IPR005517">
    <property type="entry name" value="Transl_elong_EFG/EF2_IV"/>
</dbReference>
<dbReference type="InterPro" id="IPR009022">
    <property type="entry name" value="EFG_III"/>
</dbReference>
<feature type="domain" description="Tr-type G" evidence="6">
    <location>
        <begin position="7"/>
        <end position="266"/>
    </location>
</feature>
<evidence type="ECO:0000256" key="5">
    <source>
        <dbReference type="ARBA" id="ARBA00024731"/>
    </source>
</evidence>
<dbReference type="NCBIfam" id="TIGR00231">
    <property type="entry name" value="small_GTP"/>
    <property type="match status" value="1"/>
</dbReference>
<keyword evidence="3 7" id="KW-0648">Protein biosynthesis</keyword>
<dbReference type="SMART" id="SM00838">
    <property type="entry name" value="EFG_C"/>
    <property type="match status" value="1"/>
</dbReference>
<evidence type="ECO:0000259" key="6">
    <source>
        <dbReference type="PROSITE" id="PS51722"/>
    </source>
</evidence>
<dbReference type="Gene3D" id="3.30.70.240">
    <property type="match status" value="1"/>
</dbReference>
<dbReference type="Pfam" id="PF00009">
    <property type="entry name" value="GTP_EFTU"/>
    <property type="match status" value="1"/>
</dbReference>
<evidence type="ECO:0000256" key="2">
    <source>
        <dbReference type="ARBA" id="ARBA00022741"/>
    </source>
</evidence>
<dbReference type="InterPro" id="IPR053905">
    <property type="entry name" value="EF-G-like_DII"/>
</dbReference>
<dbReference type="InterPro" id="IPR014721">
    <property type="entry name" value="Ribsml_uS5_D2-typ_fold_subgr"/>
</dbReference>
<gene>
    <name evidence="7" type="ORF">C5Y83_14390</name>
</gene>